<keyword evidence="3" id="KW-0227">DNA damage</keyword>
<dbReference type="GO" id="GO:0016829">
    <property type="term" value="F:lyase activity"/>
    <property type="evidence" value="ECO:0007669"/>
    <property type="project" value="UniProtKB-KW"/>
</dbReference>
<evidence type="ECO:0000256" key="5">
    <source>
        <dbReference type="ARBA" id="ARBA00023124"/>
    </source>
</evidence>
<keyword evidence="6" id="KW-0238">DNA-binding</keyword>
<keyword evidence="7" id="KW-0456">Lyase</keyword>
<proteinExistence type="inferred from homology"/>
<dbReference type="InterPro" id="IPR036590">
    <property type="entry name" value="SRAP-like"/>
</dbReference>
<dbReference type="OrthoDB" id="9782620at2"/>
<dbReference type="Proteomes" id="UP000321533">
    <property type="component" value="Chromosome"/>
</dbReference>
<name>A0A5B8VDJ9_9BACT</name>
<accession>A0A5B8VDJ9</accession>
<dbReference type="EMBL" id="CP042435">
    <property type="protein sequence ID" value="QEC69349.1"/>
    <property type="molecule type" value="Genomic_DNA"/>
</dbReference>
<keyword evidence="10" id="KW-1185">Reference proteome</keyword>
<evidence type="ECO:0000256" key="2">
    <source>
        <dbReference type="ARBA" id="ARBA00022670"/>
    </source>
</evidence>
<dbReference type="GO" id="GO:0008233">
    <property type="term" value="F:peptidase activity"/>
    <property type="evidence" value="ECO:0007669"/>
    <property type="project" value="UniProtKB-KW"/>
</dbReference>
<evidence type="ECO:0000256" key="4">
    <source>
        <dbReference type="ARBA" id="ARBA00022801"/>
    </source>
</evidence>
<keyword evidence="5" id="KW-0190">Covalent protein-DNA linkage</keyword>
<keyword evidence="4 8" id="KW-0378">Hydrolase</keyword>
<evidence type="ECO:0000256" key="1">
    <source>
        <dbReference type="ARBA" id="ARBA00008136"/>
    </source>
</evidence>
<comment type="similarity">
    <text evidence="1 8">Belongs to the SOS response-associated peptidase family.</text>
</comment>
<organism evidence="9 10">
    <name type="scientific">Panacibacter ginsenosidivorans</name>
    <dbReference type="NCBI Taxonomy" id="1813871"/>
    <lineage>
        <taxon>Bacteria</taxon>
        <taxon>Pseudomonadati</taxon>
        <taxon>Bacteroidota</taxon>
        <taxon>Chitinophagia</taxon>
        <taxon>Chitinophagales</taxon>
        <taxon>Chitinophagaceae</taxon>
        <taxon>Panacibacter</taxon>
    </lineage>
</organism>
<dbReference type="PANTHER" id="PTHR13604:SF0">
    <property type="entry name" value="ABASIC SITE PROCESSING PROTEIN HMCES"/>
    <property type="match status" value="1"/>
</dbReference>
<dbReference type="SUPFAM" id="SSF143081">
    <property type="entry name" value="BB1717-like"/>
    <property type="match status" value="1"/>
</dbReference>
<dbReference type="Pfam" id="PF02586">
    <property type="entry name" value="SRAP"/>
    <property type="match status" value="1"/>
</dbReference>
<evidence type="ECO:0000256" key="3">
    <source>
        <dbReference type="ARBA" id="ARBA00022763"/>
    </source>
</evidence>
<sequence>MCYHISFEVKLESILDYFPEAVVDTQLTMNFPSASYINGFDHKMHPVMYFDSVDRKNHLTKMMWGYLPGYIQNWEHAQRFWNGYNNEKGIFIKGYTTLNVVGDEILEKTMWRESALKRRCVIFIDGFYEWRHIFPIGKKGQQLKTAVKYPYHIFSTSKESPFTMLAGVYNPWTHTDVDKDTGEVTTETILTVAIATSKANKLMEQIHNSKKRMPTIINLAQAKEWLNPQLSEERIVQIASNQYPAKEMNAFTIPKDFQQCGDPKKKFTYNDVPELVI</sequence>
<dbReference type="KEGG" id="pgin:FRZ67_19305"/>
<evidence type="ECO:0000313" key="10">
    <source>
        <dbReference type="Proteomes" id="UP000321533"/>
    </source>
</evidence>
<evidence type="ECO:0000256" key="7">
    <source>
        <dbReference type="ARBA" id="ARBA00023239"/>
    </source>
</evidence>
<evidence type="ECO:0000256" key="8">
    <source>
        <dbReference type="RuleBase" id="RU364100"/>
    </source>
</evidence>
<dbReference type="RefSeq" id="WP_147192226.1">
    <property type="nucleotide sequence ID" value="NZ_CP042435.1"/>
</dbReference>
<dbReference type="GO" id="GO:0003697">
    <property type="term" value="F:single-stranded DNA binding"/>
    <property type="evidence" value="ECO:0007669"/>
    <property type="project" value="InterPro"/>
</dbReference>
<dbReference type="GO" id="GO:0006508">
    <property type="term" value="P:proteolysis"/>
    <property type="evidence" value="ECO:0007669"/>
    <property type="project" value="UniProtKB-KW"/>
</dbReference>
<protein>
    <recommendedName>
        <fullName evidence="8">Abasic site processing protein</fullName>
        <ecNumber evidence="8">3.4.-.-</ecNumber>
    </recommendedName>
</protein>
<gene>
    <name evidence="9" type="ORF">FRZ67_19305</name>
</gene>
<dbReference type="Gene3D" id="3.90.1680.10">
    <property type="entry name" value="SOS response associated peptidase-like"/>
    <property type="match status" value="1"/>
</dbReference>
<dbReference type="InterPro" id="IPR003738">
    <property type="entry name" value="SRAP"/>
</dbReference>
<dbReference type="PANTHER" id="PTHR13604">
    <property type="entry name" value="DC12-RELATED"/>
    <property type="match status" value="1"/>
</dbReference>
<evidence type="ECO:0000313" key="9">
    <source>
        <dbReference type="EMBL" id="QEC69349.1"/>
    </source>
</evidence>
<dbReference type="GO" id="GO:0106300">
    <property type="term" value="P:protein-DNA covalent cross-linking repair"/>
    <property type="evidence" value="ECO:0007669"/>
    <property type="project" value="InterPro"/>
</dbReference>
<dbReference type="EC" id="3.4.-.-" evidence="8"/>
<evidence type="ECO:0000256" key="6">
    <source>
        <dbReference type="ARBA" id="ARBA00023125"/>
    </source>
</evidence>
<reference evidence="9 10" key="1">
    <citation type="journal article" date="2016" name="Int. J. Syst. Evol. Microbiol.">
        <title>Panacibacter ginsenosidivorans gen. nov., sp. nov., with ginsenoside converting activity isolated from soil of a ginseng field.</title>
        <authorList>
            <person name="Siddiqi M.Z."/>
            <person name="Muhammad Shafi S."/>
            <person name="Choi K.D."/>
            <person name="Im W.T."/>
        </authorList>
    </citation>
    <scope>NUCLEOTIDE SEQUENCE [LARGE SCALE GENOMIC DNA]</scope>
    <source>
        <strain evidence="9 10">Gsoil1550</strain>
    </source>
</reference>
<dbReference type="AlphaFoldDB" id="A0A5B8VDJ9"/>
<keyword evidence="2 8" id="KW-0645">Protease</keyword>